<sequence length="490" mass="57440">MKRLLDPNFIPILSLLKQLNKDYPSRSITFFSEQLKLDRRTILKTIHTLQLDISRNHWENMLTIEIIDKSVYTTISPFFSIEVFFSHYMSESFAVRLFLSLFKYPSDSIDEICEYLYVSKATFYRRIKYSKEVLDDFNLSLDFTDSKNKLVGSETQIRYFFSTLFWEVFRSFPYSETSSSNKEKKELKFLTSGKNLTIPFILAIELQLQIALTRIEQGYVLSSSPDYSLPEAAIFNFSYSDFKKLVSPDFSDYSLAPSELEAEMDTLYFSFTTCNIYSPNISKELSLSSMPWSSPIMTTVQKFISYASEYFQVSFANKDYVYLVLNLYVLYLKKNFYTGGSLSVGFNSLEEAMYSDDGYLLDQVNPFFHFLSQKEPELHVDKFQKFYFTLLLRRVILQALPPVNVLVCSKISTEENSWVEKRIAEICPIPIQFHQGWNPNLDLIISDFPLPKKFISDNPDIYFPWLDFPNFTEWVPLVKKLLKIYFKNLS</sequence>
<dbReference type="KEGG" id="cml:BN424_217"/>
<keyword evidence="1" id="KW-0805">Transcription regulation</keyword>
<dbReference type="EMBL" id="HE999757">
    <property type="protein sequence ID" value="CCO09700.2"/>
    <property type="molecule type" value="Genomic_DNA"/>
</dbReference>
<proteinExistence type="predicted"/>
<evidence type="ECO:0000313" key="4">
    <source>
        <dbReference type="EMBL" id="CCO09700.2"/>
    </source>
</evidence>
<dbReference type="HOGENOM" id="CLU_036476_1_0_9"/>
<dbReference type="eggNOG" id="COG3711">
    <property type="taxonomic scope" value="Bacteria"/>
</dbReference>
<reference evidence="5" key="1">
    <citation type="journal article" date="2013" name="Genome Announc.">
        <title>Complete Chromosome Sequence of Carnobacterium maltaromaticum LMA 28.</title>
        <authorList>
            <person name="Cailliez-Grimal C."/>
            <person name="Chaillou S."/>
            <person name="Anba-Mondoloni J."/>
            <person name="Loux V."/>
            <person name="Afzal M.I."/>
            <person name="Rahman A."/>
            <person name="Kergourlay G."/>
            <person name="Champomier-Verges M.C."/>
            <person name="Zagorec M."/>
            <person name="Dalgaard P."/>
            <person name="Leisner J.J."/>
            <person name="Prevost H."/>
            <person name="Revol-Junelles A.M."/>
            <person name="Borges F."/>
        </authorList>
    </citation>
    <scope>NUCLEOTIDE SEQUENCE</scope>
    <source>
        <strain evidence="5">LMA28</strain>
    </source>
</reference>
<feature type="domain" description="Mga helix-turn-helix" evidence="3">
    <location>
        <begin position="79"/>
        <end position="165"/>
    </location>
</feature>
<evidence type="ECO:0000313" key="5">
    <source>
        <dbReference type="Proteomes" id="UP000000212"/>
    </source>
</evidence>
<dbReference type="InterPro" id="IPR050661">
    <property type="entry name" value="BglG_antiterminators"/>
</dbReference>
<dbReference type="AlphaFoldDB" id="K8E1Q0"/>
<dbReference type="RefSeq" id="WP_016356300.1">
    <property type="nucleotide sequence ID" value="NC_019425.2"/>
</dbReference>
<keyword evidence="2" id="KW-0804">Transcription</keyword>
<name>K8E1Q0_CARML</name>
<dbReference type="Proteomes" id="UP000000212">
    <property type="component" value="Chromosome"/>
</dbReference>
<accession>K8E1Q0</accession>
<dbReference type="InterPro" id="IPR036388">
    <property type="entry name" value="WH-like_DNA-bd_sf"/>
</dbReference>
<protein>
    <submittedName>
        <fullName evidence="4">Mga helix-turn-helix domain protein</fullName>
    </submittedName>
</protein>
<dbReference type="InterPro" id="IPR007737">
    <property type="entry name" value="Mga_HTH"/>
</dbReference>
<gene>
    <name evidence="4" type="ORF">BN424_217</name>
</gene>
<dbReference type="GeneID" id="83607393"/>
<dbReference type="OrthoDB" id="2192627at2"/>
<dbReference type="PANTHER" id="PTHR30185">
    <property type="entry name" value="CRYPTIC BETA-GLUCOSIDE BGL OPERON ANTITERMINATOR"/>
    <property type="match status" value="1"/>
</dbReference>
<dbReference type="Gene3D" id="1.10.10.10">
    <property type="entry name" value="Winged helix-like DNA-binding domain superfamily/Winged helix DNA-binding domain"/>
    <property type="match status" value="1"/>
</dbReference>
<evidence type="ECO:0000259" key="3">
    <source>
        <dbReference type="Pfam" id="PF05043"/>
    </source>
</evidence>
<dbReference type="PANTHER" id="PTHR30185:SF18">
    <property type="entry name" value="TRANSCRIPTIONAL REGULATOR MTLR"/>
    <property type="match status" value="1"/>
</dbReference>
<dbReference type="STRING" id="1234679.BN424_217"/>
<evidence type="ECO:0000256" key="2">
    <source>
        <dbReference type="ARBA" id="ARBA00023163"/>
    </source>
</evidence>
<evidence type="ECO:0000256" key="1">
    <source>
        <dbReference type="ARBA" id="ARBA00023015"/>
    </source>
</evidence>
<keyword evidence="5" id="KW-1185">Reference proteome</keyword>
<organism evidence="4 5">
    <name type="scientific">Carnobacterium maltaromaticum LMA28</name>
    <dbReference type="NCBI Taxonomy" id="1234679"/>
    <lineage>
        <taxon>Bacteria</taxon>
        <taxon>Bacillati</taxon>
        <taxon>Bacillota</taxon>
        <taxon>Bacilli</taxon>
        <taxon>Lactobacillales</taxon>
        <taxon>Carnobacteriaceae</taxon>
        <taxon>Carnobacterium</taxon>
    </lineage>
</organism>
<dbReference type="Pfam" id="PF05043">
    <property type="entry name" value="Mga"/>
    <property type="match status" value="1"/>
</dbReference>